<organism evidence="1 2">
    <name type="scientific">Salmonella bongori (strain ATCC 43975 / DSM 13772 / NCTC 12419)</name>
    <dbReference type="NCBI Taxonomy" id="218493"/>
    <lineage>
        <taxon>Bacteria</taxon>
        <taxon>Pseudomonadati</taxon>
        <taxon>Pseudomonadota</taxon>
        <taxon>Gammaproteobacteria</taxon>
        <taxon>Enterobacterales</taxon>
        <taxon>Enterobacteriaceae</taxon>
        <taxon>Salmonella</taxon>
    </lineage>
</organism>
<protein>
    <submittedName>
        <fullName evidence="1">Uncharacterized protein</fullName>
    </submittedName>
</protein>
<gene>
    <name evidence="1" type="ordered locus">SBG_3914</name>
</gene>
<sequence length="77" mass="8742">MPVDIDNFIIKNRRANLSMESHHLVLLTKSGCFMSQKTHTSAASYIYGLAQRHNVTTISDSVRYMIEVITTLSENIK</sequence>
<dbReference type="Proteomes" id="UP000000289">
    <property type="component" value="Chromosome"/>
</dbReference>
<dbReference type="KEGG" id="sbg:SBG_3914"/>
<proteinExistence type="predicted"/>
<dbReference type="EMBL" id="FR877557">
    <property type="protein sequence ID" value="CCC32958.1"/>
    <property type="molecule type" value="Genomic_DNA"/>
</dbReference>
<name>A0A0K0HHN7_SALBC</name>
<evidence type="ECO:0000313" key="1">
    <source>
        <dbReference type="EMBL" id="CCC32958.1"/>
    </source>
</evidence>
<accession>A0A0K0HHN7</accession>
<dbReference type="AlphaFoldDB" id="A0A0K0HHN7"/>
<evidence type="ECO:0000313" key="2">
    <source>
        <dbReference type="Proteomes" id="UP000000289"/>
    </source>
</evidence>
<reference evidence="1 2" key="1">
    <citation type="journal article" date="2011" name="PLoS Pathog.">
        <title>Salmonella bongori provides insights into the evolution of the Salmonellae.</title>
        <authorList>
            <person name="Fookes M."/>
            <person name="Schroeder G.N."/>
            <person name="Langridge G.C."/>
            <person name="Blondel C.J."/>
            <person name="Mammina C."/>
            <person name="Connor T.R."/>
            <person name="Seth-Smith H."/>
            <person name="Vernikos G.S."/>
            <person name="Robinson K.S."/>
            <person name="Sanders M."/>
            <person name="Petty N.K."/>
            <person name="Kingsley R.A."/>
            <person name="Baumler A.J."/>
            <person name="Nuccio S.P."/>
            <person name="Contreras I."/>
            <person name="Santiviago C.A."/>
            <person name="Maskell D."/>
            <person name="Barrow P."/>
            <person name="Humphrey T."/>
            <person name="Nastasi A."/>
            <person name="Roberts M."/>
            <person name="Frankel G."/>
            <person name="Parkhill J."/>
            <person name="Dougan G."/>
            <person name="Thomson N.R."/>
        </authorList>
    </citation>
    <scope>NUCLEOTIDE SEQUENCE [LARGE SCALE GENOMIC DNA]</scope>
    <source>
        <strain evidence="2">ATCC 43975 / DSM 13772 / NCTC 12419</strain>
    </source>
</reference>